<name>A0ABV5I5D6_9RHOB</name>
<evidence type="ECO:0008006" key="4">
    <source>
        <dbReference type="Google" id="ProtNLM"/>
    </source>
</evidence>
<evidence type="ECO:0000313" key="2">
    <source>
        <dbReference type="EMBL" id="MFB9151286.1"/>
    </source>
</evidence>
<evidence type="ECO:0000256" key="1">
    <source>
        <dbReference type="SAM" id="SignalP"/>
    </source>
</evidence>
<feature type="chain" id="PRO_5046437094" description="Tat pathway signal sequence domain protein" evidence="1">
    <location>
        <begin position="28"/>
        <end position="145"/>
    </location>
</feature>
<proteinExistence type="predicted"/>
<keyword evidence="3" id="KW-1185">Reference proteome</keyword>
<gene>
    <name evidence="2" type="ORF">ACFFU4_16160</name>
</gene>
<accession>A0ABV5I5D6</accession>
<dbReference type="RefSeq" id="WP_377070875.1">
    <property type="nucleotide sequence ID" value="NZ_JBHMEC010000027.1"/>
</dbReference>
<evidence type="ECO:0000313" key="3">
    <source>
        <dbReference type="Proteomes" id="UP001589670"/>
    </source>
</evidence>
<dbReference type="EMBL" id="JBHMEC010000027">
    <property type="protein sequence ID" value="MFB9151286.1"/>
    <property type="molecule type" value="Genomic_DNA"/>
</dbReference>
<organism evidence="2 3">
    <name type="scientific">Roseovarius ramblicola</name>
    <dbReference type="NCBI Taxonomy" id="2022336"/>
    <lineage>
        <taxon>Bacteria</taxon>
        <taxon>Pseudomonadati</taxon>
        <taxon>Pseudomonadota</taxon>
        <taxon>Alphaproteobacteria</taxon>
        <taxon>Rhodobacterales</taxon>
        <taxon>Roseobacteraceae</taxon>
        <taxon>Roseovarius</taxon>
    </lineage>
</organism>
<reference evidence="2 3" key="1">
    <citation type="submission" date="2024-09" db="EMBL/GenBank/DDBJ databases">
        <authorList>
            <person name="Sun Q."/>
            <person name="Mori K."/>
        </authorList>
    </citation>
    <scope>NUCLEOTIDE SEQUENCE [LARGE SCALE GENOMIC DNA]</scope>
    <source>
        <strain evidence="2 3">CECT 9424</strain>
    </source>
</reference>
<feature type="signal peptide" evidence="1">
    <location>
        <begin position="1"/>
        <end position="27"/>
    </location>
</feature>
<keyword evidence="1" id="KW-0732">Signal</keyword>
<dbReference type="Proteomes" id="UP001589670">
    <property type="component" value="Unassembled WGS sequence"/>
</dbReference>
<protein>
    <recommendedName>
        <fullName evidence="4">Tat pathway signal sequence domain protein</fullName>
    </recommendedName>
</protein>
<comment type="caution">
    <text evidence="2">The sequence shown here is derived from an EMBL/GenBank/DDBJ whole genome shotgun (WGS) entry which is preliminary data.</text>
</comment>
<sequence length="145" mass="15259">MTPFATRPLLMAGALALSLIVPAPLAAQEAGEFTLELNNTEAVEGGCRLTFVAQNGTGTALDQTSYDVAVFDETGTVSDRLILEFGRLAPDKTRVVQFLLGRGCGQVSRLLLNDAEDCVTSAGEDSRICMDALSASSRTDILFGG</sequence>